<organism evidence="2">
    <name type="scientific">Chromera velia CCMP2878</name>
    <dbReference type="NCBI Taxonomy" id="1169474"/>
    <lineage>
        <taxon>Eukaryota</taxon>
        <taxon>Sar</taxon>
        <taxon>Alveolata</taxon>
        <taxon>Colpodellida</taxon>
        <taxon>Chromeraceae</taxon>
        <taxon>Chromera</taxon>
    </lineage>
</organism>
<dbReference type="VEuPathDB" id="CryptoDB:Cvel_23401"/>
<dbReference type="EMBL" id="CDMZ01001555">
    <property type="protein sequence ID" value="CEM34330.1"/>
    <property type="molecule type" value="Genomic_DNA"/>
</dbReference>
<name>A0A0G4GU96_9ALVE</name>
<evidence type="ECO:0000313" key="2">
    <source>
        <dbReference type="EMBL" id="CEM34330.1"/>
    </source>
</evidence>
<proteinExistence type="predicted"/>
<feature type="compositionally biased region" description="Low complexity" evidence="1">
    <location>
        <begin position="182"/>
        <end position="213"/>
    </location>
</feature>
<evidence type="ECO:0000256" key="1">
    <source>
        <dbReference type="SAM" id="MobiDB-lite"/>
    </source>
</evidence>
<accession>A0A0G4GU96</accession>
<sequence length="340" mass="36136">MGELLGESHVQGLGLSSLDLHSDASSEAGEVAEEPPQKKQKVAETQQQKKAPTGIVRIVEQEVEPAAGTIRVRRPLPTPSEPSVDFHTRYAVTTASGVCMELLLKGTAALLKLSPLQRALAASAFASIKQKETAPPQPKTAGTGYSWVASAFGNVHKEPSATAAAARPPPPQPQSVFSFGGPAAAASPASSSAPAPSSSAPPQQPKNQAPPSSFFSSLEWEKKEAKRIAAEVSREWSREAQEACLHYLLYLVESRALLEEQLSALPPSVLFHGLVEKPFLGRGGFSGRLQRERERLNLADRDDFLPLPKALSREMKIAPVAPEGAAAFQRASSGAGEETK</sequence>
<feature type="compositionally biased region" description="Low complexity" evidence="1">
    <location>
        <begin position="15"/>
        <end position="26"/>
    </location>
</feature>
<feature type="region of interest" description="Disordered" evidence="1">
    <location>
        <begin position="159"/>
        <end position="214"/>
    </location>
</feature>
<protein>
    <submittedName>
        <fullName evidence="2">Uncharacterized protein</fullName>
    </submittedName>
</protein>
<reference evidence="2" key="1">
    <citation type="submission" date="2014-11" db="EMBL/GenBank/DDBJ databases">
        <authorList>
            <person name="Otto D Thomas"/>
            <person name="Naeem Raeece"/>
        </authorList>
    </citation>
    <scope>NUCLEOTIDE SEQUENCE</scope>
</reference>
<feature type="region of interest" description="Disordered" evidence="1">
    <location>
        <begin position="15"/>
        <end position="55"/>
    </location>
</feature>
<gene>
    <name evidence="2" type="ORF">Cvel_23401</name>
</gene>
<dbReference type="AlphaFoldDB" id="A0A0G4GU96"/>